<dbReference type="InterPro" id="IPR008271">
    <property type="entry name" value="Ser/Thr_kinase_AS"/>
</dbReference>
<dbReference type="CDD" id="cd00051">
    <property type="entry name" value="EFh"/>
    <property type="match status" value="1"/>
</dbReference>
<feature type="transmembrane region" description="Helical" evidence="27">
    <location>
        <begin position="1529"/>
        <end position="1549"/>
    </location>
</feature>
<feature type="domain" description="EF-hand" evidence="29">
    <location>
        <begin position="411"/>
        <end position="446"/>
    </location>
</feature>
<feature type="transmembrane region" description="Helical" evidence="27">
    <location>
        <begin position="861"/>
        <end position="880"/>
    </location>
</feature>
<evidence type="ECO:0000256" key="13">
    <source>
        <dbReference type="ARBA" id="ARBA00022741"/>
    </source>
</evidence>
<feature type="transmembrane region" description="Helical" evidence="27">
    <location>
        <begin position="751"/>
        <end position="773"/>
    </location>
</feature>
<dbReference type="SUPFAM" id="SSF56112">
    <property type="entry name" value="Protein kinase-like (PK-like)"/>
    <property type="match status" value="1"/>
</dbReference>
<dbReference type="SMART" id="SM00054">
    <property type="entry name" value="EFh"/>
    <property type="match status" value="4"/>
</dbReference>
<dbReference type="GO" id="GO:0005509">
    <property type="term" value="F:calcium ion binding"/>
    <property type="evidence" value="ECO:0007669"/>
    <property type="project" value="InterPro"/>
</dbReference>
<evidence type="ECO:0000259" key="28">
    <source>
        <dbReference type="PROSITE" id="PS50011"/>
    </source>
</evidence>
<dbReference type="InterPro" id="IPR053952">
    <property type="entry name" value="K_trans_C"/>
</dbReference>
<keyword evidence="15" id="KW-0106">Calcium</keyword>
<evidence type="ECO:0000256" key="9">
    <source>
        <dbReference type="ARBA" id="ARBA00022692"/>
    </source>
</evidence>
<feature type="transmembrane region" description="Helical" evidence="27">
    <location>
        <begin position="1561"/>
        <end position="1579"/>
    </location>
</feature>
<dbReference type="EMBL" id="RDQH01000332">
    <property type="protein sequence ID" value="RXH95657.1"/>
    <property type="molecule type" value="Genomic_DNA"/>
</dbReference>
<evidence type="ECO:0000256" key="7">
    <source>
        <dbReference type="ARBA" id="ARBA00022553"/>
    </source>
</evidence>
<feature type="transmembrane region" description="Helical" evidence="27">
    <location>
        <begin position="932"/>
        <end position="959"/>
    </location>
</feature>
<dbReference type="InterPro" id="IPR053951">
    <property type="entry name" value="K_trans_N"/>
</dbReference>
<dbReference type="InterPro" id="IPR011009">
    <property type="entry name" value="Kinase-like_dom_sf"/>
</dbReference>
<dbReference type="PANTHER" id="PTHR30540:SF108">
    <property type="entry name" value="POTASSIUM TRANSPORTER 3"/>
    <property type="match status" value="1"/>
</dbReference>
<evidence type="ECO:0000256" key="19">
    <source>
        <dbReference type="ARBA" id="ARBA00023065"/>
    </source>
</evidence>
<dbReference type="PROSITE" id="PS00108">
    <property type="entry name" value="PROTEIN_KINASE_ST"/>
    <property type="match status" value="1"/>
</dbReference>
<comment type="catalytic activity">
    <reaction evidence="24">
        <text>L-seryl-[protein] + ATP = O-phospho-L-seryl-[protein] + ADP + H(+)</text>
        <dbReference type="Rhea" id="RHEA:17989"/>
        <dbReference type="Rhea" id="RHEA-COMP:9863"/>
        <dbReference type="Rhea" id="RHEA-COMP:11604"/>
        <dbReference type="ChEBI" id="CHEBI:15378"/>
        <dbReference type="ChEBI" id="CHEBI:29999"/>
        <dbReference type="ChEBI" id="CHEBI:30616"/>
        <dbReference type="ChEBI" id="CHEBI:83421"/>
        <dbReference type="ChEBI" id="CHEBI:456216"/>
        <dbReference type="EC" id="2.7.11.1"/>
    </reaction>
</comment>
<dbReference type="InterPro" id="IPR011992">
    <property type="entry name" value="EF-hand-dom_pair"/>
</dbReference>
<evidence type="ECO:0000256" key="25">
    <source>
        <dbReference type="PROSITE-ProRule" id="PRU10141"/>
    </source>
</evidence>
<evidence type="ECO:0000259" key="29">
    <source>
        <dbReference type="PROSITE" id="PS50222"/>
    </source>
</evidence>
<feature type="transmembrane region" description="Helical" evidence="27">
    <location>
        <begin position="811"/>
        <end position="835"/>
    </location>
</feature>
<protein>
    <recommendedName>
        <fullName evidence="3">non-specific serine/threonine protein kinase</fullName>
        <ecNumber evidence="3">2.7.11.1</ecNumber>
    </recommendedName>
</protein>
<evidence type="ECO:0000256" key="10">
    <source>
        <dbReference type="ARBA" id="ARBA00022707"/>
    </source>
</evidence>
<evidence type="ECO:0000256" key="1">
    <source>
        <dbReference type="ARBA" id="ARBA00004651"/>
    </source>
</evidence>
<keyword evidence="11" id="KW-0479">Metal-binding</keyword>
<comment type="catalytic activity">
    <reaction evidence="23">
        <text>L-threonyl-[protein] + ATP = O-phospho-L-threonyl-[protein] + ADP + H(+)</text>
        <dbReference type="Rhea" id="RHEA:46608"/>
        <dbReference type="Rhea" id="RHEA-COMP:11060"/>
        <dbReference type="Rhea" id="RHEA-COMP:11605"/>
        <dbReference type="ChEBI" id="CHEBI:15378"/>
        <dbReference type="ChEBI" id="CHEBI:30013"/>
        <dbReference type="ChEBI" id="CHEBI:30616"/>
        <dbReference type="ChEBI" id="CHEBI:61977"/>
        <dbReference type="ChEBI" id="CHEBI:456216"/>
        <dbReference type="EC" id="2.7.11.1"/>
    </reaction>
</comment>
<feature type="region of interest" description="Disordered" evidence="26">
    <location>
        <begin position="1"/>
        <end position="64"/>
    </location>
</feature>
<dbReference type="Pfam" id="PF00069">
    <property type="entry name" value="Pkinase"/>
    <property type="match status" value="1"/>
</dbReference>
<evidence type="ECO:0000256" key="3">
    <source>
        <dbReference type="ARBA" id="ARBA00012513"/>
    </source>
</evidence>
<comment type="caution">
    <text evidence="30">The sequence shown here is derived from an EMBL/GenBank/DDBJ whole genome shotgun (WGS) entry which is preliminary data.</text>
</comment>
<comment type="similarity">
    <text evidence="2">Belongs to the HAK/KUP transporter (TC 2.A.72.3) family.</text>
</comment>
<dbReference type="SMART" id="SM00220">
    <property type="entry name" value="S_TKc"/>
    <property type="match status" value="1"/>
</dbReference>
<dbReference type="PROSITE" id="PS50222">
    <property type="entry name" value="EF_HAND_2"/>
    <property type="match status" value="3"/>
</dbReference>
<dbReference type="Gene3D" id="3.30.200.20">
    <property type="entry name" value="Phosphorylase Kinase, domain 1"/>
    <property type="match status" value="1"/>
</dbReference>
<keyword evidence="17" id="KW-0630">Potassium</keyword>
<dbReference type="EC" id="2.7.11.1" evidence="3"/>
<dbReference type="GO" id="GO:0004175">
    <property type="term" value="F:endopeptidase activity"/>
    <property type="evidence" value="ECO:0007669"/>
    <property type="project" value="UniProtKB-ARBA"/>
</dbReference>
<dbReference type="Gene3D" id="1.10.238.10">
    <property type="entry name" value="EF-hand"/>
    <property type="match status" value="1"/>
</dbReference>
<keyword evidence="16 25" id="KW-0067">ATP-binding</keyword>
<keyword evidence="12" id="KW-0677">Repeat</keyword>
<organism evidence="30 31">
    <name type="scientific">Malus domestica</name>
    <name type="common">Apple</name>
    <name type="synonym">Pyrus malus</name>
    <dbReference type="NCBI Taxonomy" id="3750"/>
    <lineage>
        <taxon>Eukaryota</taxon>
        <taxon>Viridiplantae</taxon>
        <taxon>Streptophyta</taxon>
        <taxon>Embryophyta</taxon>
        <taxon>Tracheophyta</taxon>
        <taxon>Spermatophyta</taxon>
        <taxon>Magnoliopsida</taxon>
        <taxon>eudicotyledons</taxon>
        <taxon>Gunneridae</taxon>
        <taxon>Pentapetalae</taxon>
        <taxon>rosids</taxon>
        <taxon>fabids</taxon>
        <taxon>Rosales</taxon>
        <taxon>Rosaceae</taxon>
        <taxon>Amygdaloideae</taxon>
        <taxon>Maleae</taxon>
        <taxon>Malus</taxon>
    </lineage>
</organism>
<dbReference type="FunFam" id="1.10.510.10:FF:000056">
    <property type="entry name" value="calcium-dependent protein kinase 1"/>
    <property type="match status" value="1"/>
</dbReference>
<feature type="transmembrane region" description="Helical" evidence="27">
    <location>
        <begin position="1031"/>
        <end position="1048"/>
    </location>
</feature>
<reference evidence="30 31" key="1">
    <citation type="submission" date="2018-10" db="EMBL/GenBank/DDBJ databases">
        <title>A high-quality apple genome assembly.</title>
        <authorList>
            <person name="Hu J."/>
        </authorList>
    </citation>
    <scope>NUCLEOTIDE SEQUENCE [LARGE SCALE GENOMIC DNA]</scope>
    <source>
        <strain evidence="31">cv. HFTH1</strain>
        <tissue evidence="30">Young leaf</tissue>
    </source>
</reference>
<evidence type="ECO:0000256" key="5">
    <source>
        <dbReference type="ARBA" id="ARBA00022527"/>
    </source>
</evidence>
<feature type="transmembrane region" description="Helical" evidence="27">
    <location>
        <begin position="1400"/>
        <end position="1420"/>
    </location>
</feature>
<evidence type="ECO:0000256" key="11">
    <source>
        <dbReference type="ARBA" id="ARBA00022723"/>
    </source>
</evidence>
<keyword evidence="9 27" id="KW-0812">Transmembrane</keyword>
<evidence type="ECO:0000256" key="2">
    <source>
        <dbReference type="ARBA" id="ARBA00008440"/>
    </source>
</evidence>
<sequence>MGNNCSSGTLPSSTQDPADHHHHPSNGAVRILPPNAPAPPKPKQLTPPTTTSASSTAPIGRVLGRPMEDVRSTYTFGRELGRGQFGVTYLVTDKQTKQLFACKSIATRKLTIQDDVEDVRREVQIMHHLTGHRNIVELKGAYEDRHSVNLVMELCAGGELFDRIIAKGHYSERAAANLCRQIVTVVHYCHSMGVMHRDLKPENFLLLSKDEDSPLKATDFGLSVFFKPGDVFKDLVGSAYYVAPEVLRRRYGAEADIWSAGVILYILLCGVPPFWGENEQGIFDAILRGHLDFSSDPWPSISSSAKDLVKKMLRADPKERLIAADVLSHPWMREDGDASDKPLDIAVLSRMKQFRAMNKLKKVALKVIAENLSEEEIIGLKEIFKSMDTDNSGTITYEELKAGLPKLGTKLSESEVRQLMEAADVDGNGTIDYIEFITATMHMNRMEREDHLYTAFEYFDKDKSGYITMEELEQALKKYNMGDEKTIKEIIAEVDTDRSVSVAVNEFRNYLQDGRINYDEFAAMMRKGNPELGRFLLSGNLCDSSSKEGTEVRPRLAMVNRRGQCRENALFLYKSFGLLFGALSIPPLYVYKCAFSGGLLNYQTDDAIFGVFSVIFWTLTLISLLKYVLVMLSADDNGQGGVIALYALLCRNAKFCLLPNYQASDEEISTYRYPGCSNTNRPTSPLKRFIERHKSAKTCLLLVVLFGASMVICVGILTPAISSKISLSDLIDPLNVPFLHLWRGYNFKQRICIVVSVIFHVKIFFTCEIYLTLSHAILATNSSTQPGVVVLIACILLLALFVLQHRGIHKLAFIFTPIMILWLLLIAAVGIYNIIEWNPRVYQALSPYYIYIFFKTTGKDGWLSLGGILLCVTGTEAIFADLGHFRTAPVRVAFSFVIYPCLILQYMGQAAFLSRNLSAVSMSFFASIPPPLLWPVLVVAPLAAIVASQPVISSTFSVVKQCQAIRCFPRVKVVHTKRRISGQIYIPELNWFLMIISLAVTIGFRDTIRIANAYVEAIYLSSLCVRILKGTWLPLVLSAVFLVVMYVWQYGTQKKYLYDLHNKVSMKWMLTLGPSLGIVRVPGIGLIYTELSTGVPASFTHFLTNLPAFYQVIVFVCVKTVPVPYVPQKERYLVGRVGPKSFGMYRCMVRNGYKDVFKNGDDFEIDVVMSIAEFIQMEAEGSGTPEGTVDRRMAVVKTSGKFGTVLVMAQTSGLGESSSSSSSAIVSSAKSPTLQNLQANYEQEAPKLNYWRRARFGLLDAKCKDSRLKEQLQELVEAKHAGVAYVIGQAYLKAKWNSSFLKKCAIDVAYSFLRKNCRSPAVTLNIPHICLIKVGMNYIRWTRISCFRQEKFPSETPKPEYIEHLVPEEVVKSEFDDSKAADVVSRAIGSRWSVPWSAETILQVMLLWVAAFCFTGSWMVPFAAHVAGFSRESLTNRGQALFSLVTDVTEGLVGIMIICRCLSRFRPLPPDWFKFSLKGTWQLDVALGCLMFPLVNRLSQFNLSLLPLLPSTPVTVSSVEQSIMARDPVAMAMYAVVVSVCAPMWEEILFRGFLLPSLTKYMPVWSAVLVSSVVFALAHWNVQRILPLIFLGVVMGVVFARSRNLLPSMLLHSLWNGFVFLDLMK</sequence>
<keyword evidence="14" id="KW-0418">Kinase</keyword>
<keyword evidence="8" id="KW-0808">Transferase</keyword>
<feature type="transmembrane region" description="Helical" evidence="27">
    <location>
        <begin position="980"/>
        <end position="1004"/>
    </location>
</feature>
<feature type="compositionally biased region" description="Polar residues" evidence="26">
    <location>
        <begin position="1"/>
        <end position="16"/>
    </location>
</feature>
<feature type="transmembrane region" description="Helical" evidence="27">
    <location>
        <begin position="1585"/>
        <end position="1602"/>
    </location>
</feature>
<dbReference type="InterPro" id="IPR000719">
    <property type="entry name" value="Prot_kinase_dom"/>
</dbReference>
<dbReference type="PROSITE" id="PS00107">
    <property type="entry name" value="PROTEIN_KINASE_ATP"/>
    <property type="match status" value="1"/>
</dbReference>
<feature type="transmembrane region" description="Helical" evidence="27">
    <location>
        <begin position="700"/>
        <end position="721"/>
    </location>
</feature>
<dbReference type="Proteomes" id="UP000290289">
    <property type="component" value="Chromosome 6"/>
</dbReference>
<dbReference type="InterPro" id="IPR018247">
    <property type="entry name" value="EF_Hand_1_Ca_BS"/>
</dbReference>
<dbReference type="PANTHER" id="PTHR30540">
    <property type="entry name" value="OSMOTIC STRESS POTASSIUM TRANSPORTER"/>
    <property type="match status" value="1"/>
</dbReference>
<dbReference type="Pfam" id="PF13499">
    <property type="entry name" value="EF-hand_7"/>
    <property type="match status" value="2"/>
</dbReference>
<comment type="subcellular location">
    <subcellularLocation>
        <location evidence="1">Cell membrane</location>
        <topology evidence="1">Multi-pass membrane protein</topology>
    </subcellularLocation>
</comment>
<feature type="transmembrane region" description="Helical" evidence="27">
    <location>
        <begin position="607"/>
        <end position="629"/>
    </location>
</feature>
<feature type="transmembrane region" description="Helical" evidence="27">
    <location>
        <begin position="571"/>
        <end position="595"/>
    </location>
</feature>
<dbReference type="InterPro" id="IPR017441">
    <property type="entry name" value="Protein_kinase_ATP_BS"/>
</dbReference>
<dbReference type="GO" id="GO:0015079">
    <property type="term" value="F:potassium ion transmembrane transporter activity"/>
    <property type="evidence" value="ECO:0007669"/>
    <property type="project" value="InterPro"/>
</dbReference>
<dbReference type="GO" id="GO:0005524">
    <property type="term" value="F:ATP binding"/>
    <property type="evidence" value="ECO:0007669"/>
    <property type="project" value="UniProtKB-UniRule"/>
</dbReference>
<feature type="transmembrane region" description="Helical" evidence="27">
    <location>
        <begin position="892"/>
        <end position="912"/>
    </location>
</feature>
<keyword evidence="10" id="KW-0519">Myristate</keyword>
<dbReference type="Pfam" id="PF02705">
    <property type="entry name" value="K_trans"/>
    <property type="match status" value="2"/>
</dbReference>
<evidence type="ECO:0000256" key="8">
    <source>
        <dbReference type="ARBA" id="ARBA00022679"/>
    </source>
</evidence>
<accession>A0A498JLC7</accession>
<evidence type="ECO:0000256" key="12">
    <source>
        <dbReference type="ARBA" id="ARBA00022737"/>
    </source>
</evidence>
<feature type="domain" description="EF-hand" evidence="29">
    <location>
        <begin position="375"/>
        <end position="410"/>
    </location>
</feature>
<evidence type="ECO:0000313" key="31">
    <source>
        <dbReference type="Proteomes" id="UP000290289"/>
    </source>
</evidence>
<keyword evidence="20 27" id="KW-0472">Membrane</keyword>
<evidence type="ECO:0000256" key="18">
    <source>
        <dbReference type="ARBA" id="ARBA00022989"/>
    </source>
</evidence>
<evidence type="ECO:0000256" key="17">
    <source>
        <dbReference type="ARBA" id="ARBA00022958"/>
    </source>
</evidence>
<dbReference type="Gene3D" id="1.10.510.10">
    <property type="entry name" value="Transferase(Phosphotransferase) domain 1"/>
    <property type="match status" value="1"/>
</dbReference>
<keyword evidence="4" id="KW-0813">Transport</keyword>
<evidence type="ECO:0000256" key="22">
    <source>
        <dbReference type="ARBA" id="ARBA00024334"/>
    </source>
</evidence>
<dbReference type="PROSITE" id="PS50011">
    <property type="entry name" value="PROTEIN_KINASE_DOM"/>
    <property type="match status" value="1"/>
</dbReference>
<evidence type="ECO:0000256" key="15">
    <source>
        <dbReference type="ARBA" id="ARBA00022837"/>
    </source>
</evidence>
<evidence type="ECO:0000256" key="6">
    <source>
        <dbReference type="ARBA" id="ARBA00022538"/>
    </source>
</evidence>
<keyword evidence="18 27" id="KW-1133">Transmembrane helix</keyword>
<evidence type="ECO:0000256" key="14">
    <source>
        <dbReference type="ARBA" id="ARBA00022777"/>
    </source>
</evidence>
<gene>
    <name evidence="30" type="ORF">DVH24_008157</name>
</gene>
<evidence type="ECO:0000313" key="30">
    <source>
        <dbReference type="EMBL" id="RXH95657.1"/>
    </source>
</evidence>
<dbReference type="FunFam" id="1.10.238.10:FF:000015">
    <property type="entry name" value="Calcium-dependent protein kinase 1"/>
    <property type="match status" value="1"/>
</dbReference>
<dbReference type="CDD" id="cd05117">
    <property type="entry name" value="STKc_CAMK"/>
    <property type="match status" value="1"/>
</dbReference>
<dbReference type="FunFam" id="3.30.200.20:FF:000004">
    <property type="entry name" value="Calcium-dependent protein kinase 1"/>
    <property type="match status" value="1"/>
</dbReference>
<feature type="domain" description="Protein kinase" evidence="28">
    <location>
        <begin position="74"/>
        <end position="332"/>
    </location>
</feature>
<keyword evidence="19" id="KW-0406">Ion transport</keyword>
<keyword evidence="5" id="KW-0723">Serine/threonine-protein kinase</keyword>
<feature type="transmembrane region" description="Helical" evidence="27">
    <location>
        <begin position="785"/>
        <end position="804"/>
    </location>
</feature>
<keyword evidence="31" id="KW-1185">Reference proteome</keyword>
<dbReference type="GO" id="GO:0005886">
    <property type="term" value="C:plasma membrane"/>
    <property type="evidence" value="ECO:0007669"/>
    <property type="project" value="UniProtKB-SubCell"/>
</dbReference>
<dbReference type="GO" id="GO:0004674">
    <property type="term" value="F:protein serine/threonine kinase activity"/>
    <property type="evidence" value="ECO:0007669"/>
    <property type="project" value="UniProtKB-KW"/>
</dbReference>
<evidence type="ECO:0000256" key="21">
    <source>
        <dbReference type="ARBA" id="ARBA00023288"/>
    </source>
</evidence>
<evidence type="ECO:0000256" key="4">
    <source>
        <dbReference type="ARBA" id="ARBA00022448"/>
    </source>
</evidence>
<feature type="domain" description="EF-hand" evidence="29">
    <location>
        <begin position="447"/>
        <end position="482"/>
    </location>
</feature>
<dbReference type="Pfam" id="PF02517">
    <property type="entry name" value="Rce1-like"/>
    <property type="match status" value="1"/>
</dbReference>
<proteinExistence type="inferred from homology"/>
<keyword evidence="13 25" id="KW-0547">Nucleotide-binding</keyword>
<feature type="compositionally biased region" description="Low complexity" evidence="26">
    <location>
        <begin position="43"/>
        <end position="58"/>
    </location>
</feature>
<dbReference type="PROSITE" id="PS00018">
    <property type="entry name" value="EF_HAND_1"/>
    <property type="match status" value="3"/>
</dbReference>
<dbReference type="InterPro" id="IPR003855">
    <property type="entry name" value="K+_transporter"/>
</dbReference>
<feature type="binding site" evidence="25">
    <location>
        <position position="103"/>
    </location>
    <ligand>
        <name>ATP</name>
        <dbReference type="ChEBI" id="CHEBI:30616"/>
    </ligand>
</feature>
<dbReference type="SUPFAM" id="SSF47473">
    <property type="entry name" value="EF-hand"/>
    <property type="match status" value="1"/>
</dbReference>
<name>A0A498JLC7_MALDO</name>
<evidence type="ECO:0000256" key="16">
    <source>
        <dbReference type="ARBA" id="ARBA00022840"/>
    </source>
</evidence>
<dbReference type="InterPro" id="IPR002048">
    <property type="entry name" value="EF_hand_dom"/>
</dbReference>
<evidence type="ECO:0000256" key="20">
    <source>
        <dbReference type="ARBA" id="ARBA00023136"/>
    </source>
</evidence>
<keyword evidence="6" id="KW-0633">Potassium transport</keyword>
<dbReference type="Pfam" id="PF22776">
    <property type="entry name" value="K_trans_C"/>
    <property type="match status" value="1"/>
</dbReference>
<comment type="similarity">
    <text evidence="22">Belongs to the protein kinase superfamily. Ser/Thr protein kinase family. CDPK subfamily.</text>
</comment>
<evidence type="ECO:0000256" key="26">
    <source>
        <dbReference type="SAM" id="MobiDB-lite"/>
    </source>
</evidence>
<evidence type="ECO:0000256" key="24">
    <source>
        <dbReference type="ARBA" id="ARBA00048679"/>
    </source>
</evidence>
<keyword evidence="21" id="KW-0449">Lipoprotein</keyword>
<dbReference type="InterPro" id="IPR003675">
    <property type="entry name" value="Rce1/LyrA-like_dom"/>
</dbReference>
<evidence type="ECO:0000256" key="23">
    <source>
        <dbReference type="ARBA" id="ARBA00047899"/>
    </source>
</evidence>
<evidence type="ECO:0000256" key="27">
    <source>
        <dbReference type="SAM" id="Phobius"/>
    </source>
</evidence>
<dbReference type="GO" id="GO:0080120">
    <property type="term" value="P:CAAX-box protein maturation"/>
    <property type="evidence" value="ECO:0007669"/>
    <property type="project" value="UniProtKB-ARBA"/>
</dbReference>
<keyword evidence="7" id="KW-0597">Phosphoprotein</keyword>